<name>A0A8F5GZ32_9CREN</name>
<accession>A0A8F5GZ32</accession>
<dbReference type="Proteomes" id="UP000694036">
    <property type="component" value="Chromosome"/>
</dbReference>
<proteinExistence type="predicted"/>
<dbReference type="EMBL" id="CP077713">
    <property type="protein sequence ID" value="QXJ34142.1"/>
    <property type="molecule type" value="Genomic_DNA"/>
</dbReference>
<gene>
    <name evidence="1" type="ORF">J5U21_00782</name>
    <name evidence="2" type="ORF">J5U22_00687</name>
</gene>
<evidence type="ECO:0000313" key="1">
    <source>
        <dbReference type="EMBL" id="QXJ31133.1"/>
    </source>
</evidence>
<reference evidence="2 3" key="1">
    <citation type="journal article" date="2021" name="Environ. Microbiol.">
        <title>New insights into the diversity and evolution of the archaeal mobilome from three complete genomes of Saccharolobus shibatae.</title>
        <authorList>
            <person name="Medvedeva S."/>
            <person name="Brandt D."/>
            <person name="Cvirkaite-Krupovic V."/>
            <person name="Liu Y."/>
            <person name="Severinov K."/>
            <person name="Ishino S."/>
            <person name="Ishino Y."/>
            <person name="Prangishvili D."/>
            <person name="Kalinowski J."/>
            <person name="Krupovic M."/>
        </authorList>
    </citation>
    <scope>NUCLEOTIDE SEQUENCE [LARGE SCALE GENOMIC DNA]</scope>
    <source>
        <strain evidence="1">BEU9</strain>
        <strain evidence="2 3">S38A</strain>
    </source>
</reference>
<sequence>MLNIIKLFLQPKASRAGSFRYKNLSMKNALLISSIYFVNII</sequence>
<organism evidence="2 3">
    <name type="scientific">Saccharolobus shibatae</name>
    <dbReference type="NCBI Taxonomy" id="2286"/>
    <lineage>
        <taxon>Archaea</taxon>
        <taxon>Thermoproteota</taxon>
        <taxon>Thermoprotei</taxon>
        <taxon>Sulfolobales</taxon>
        <taxon>Sulfolobaceae</taxon>
        <taxon>Saccharolobus</taxon>
    </lineage>
</organism>
<evidence type="ECO:0000313" key="2">
    <source>
        <dbReference type="EMBL" id="QXJ34142.1"/>
    </source>
</evidence>
<protein>
    <submittedName>
        <fullName evidence="2">Uncharacterized protein</fullName>
    </submittedName>
</protein>
<dbReference type="EMBL" id="CP077715">
    <property type="protein sequence ID" value="QXJ31133.1"/>
    <property type="molecule type" value="Genomic_DNA"/>
</dbReference>
<dbReference type="Proteomes" id="UP000693941">
    <property type="component" value="Chromosome"/>
</dbReference>
<dbReference type="AlphaFoldDB" id="A0A8F5GZ32"/>
<keyword evidence="3" id="KW-1185">Reference proteome</keyword>
<evidence type="ECO:0000313" key="3">
    <source>
        <dbReference type="Proteomes" id="UP000694036"/>
    </source>
</evidence>